<accession>A0A9E2KMW5</accession>
<keyword evidence="2" id="KW-0732">Signal</keyword>
<evidence type="ECO:0000256" key="1">
    <source>
        <dbReference type="SAM" id="MobiDB-lite"/>
    </source>
</evidence>
<evidence type="ECO:0000256" key="2">
    <source>
        <dbReference type="SAM" id="SignalP"/>
    </source>
</evidence>
<evidence type="ECO:0008006" key="5">
    <source>
        <dbReference type="Google" id="ProtNLM"/>
    </source>
</evidence>
<sequence length="222" mass="25049">MFTNKTWLAVGLASLLGGMALSAQAADLNIAQLAAPAPERVAAPAPAQPLPPAAEQGRPQGFDNSAPQVADAYGPRPGAGYGRGYDGERGYYYRDGYCPRGFDRPHHRGDRFYCPRGYHRGMQDMMTDERYSAEVDEIENIEDLLFIERKVLRALQNNPDVTTAQLRAQAKTVVDLKNRLDAKYDALMQKYIDDNGDDALPGYYDGRRPHHFMRHHRNWHHY</sequence>
<organism evidence="3 4">
    <name type="scientific">Candidatus Anaerobiospirillum merdipullorum</name>
    <dbReference type="NCBI Taxonomy" id="2838450"/>
    <lineage>
        <taxon>Bacteria</taxon>
        <taxon>Pseudomonadati</taxon>
        <taxon>Pseudomonadota</taxon>
        <taxon>Gammaproteobacteria</taxon>
        <taxon>Aeromonadales</taxon>
        <taxon>Succinivibrionaceae</taxon>
        <taxon>Anaerobiospirillum</taxon>
    </lineage>
</organism>
<feature type="region of interest" description="Disordered" evidence="1">
    <location>
        <begin position="41"/>
        <end position="81"/>
    </location>
</feature>
<name>A0A9E2KMW5_9GAMM</name>
<reference evidence="3" key="2">
    <citation type="submission" date="2021-04" db="EMBL/GenBank/DDBJ databases">
        <authorList>
            <person name="Gilroy R."/>
        </authorList>
    </citation>
    <scope>NUCLEOTIDE SEQUENCE</scope>
    <source>
        <strain evidence="3">687</strain>
    </source>
</reference>
<dbReference type="Proteomes" id="UP000824150">
    <property type="component" value="Unassembled WGS sequence"/>
</dbReference>
<dbReference type="AlphaFoldDB" id="A0A9E2KMW5"/>
<feature type="signal peptide" evidence="2">
    <location>
        <begin position="1"/>
        <end position="25"/>
    </location>
</feature>
<gene>
    <name evidence="3" type="ORF">IAA31_05895</name>
</gene>
<proteinExistence type="predicted"/>
<dbReference type="EMBL" id="JAHLFG010000062">
    <property type="protein sequence ID" value="MBU3827005.1"/>
    <property type="molecule type" value="Genomic_DNA"/>
</dbReference>
<reference evidence="3" key="1">
    <citation type="journal article" date="2021" name="PeerJ">
        <title>Extensive microbial diversity within the chicken gut microbiome revealed by metagenomics and culture.</title>
        <authorList>
            <person name="Gilroy R."/>
            <person name="Ravi A."/>
            <person name="Getino M."/>
            <person name="Pursley I."/>
            <person name="Horton D.L."/>
            <person name="Alikhan N.F."/>
            <person name="Baker D."/>
            <person name="Gharbi K."/>
            <person name="Hall N."/>
            <person name="Watson M."/>
            <person name="Adriaenssens E.M."/>
            <person name="Foster-Nyarko E."/>
            <person name="Jarju S."/>
            <person name="Secka A."/>
            <person name="Antonio M."/>
            <person name="Oren A."/>
            <person name="Chaudhuri R.R."/>
            <person name="La Ragione R."/>
            <person name="Hildebrand F."/>
            <person name="Pallen M.J."/>
        </authorList>
    </citation>
    <scope>NUCLEOTIDE SEQUENCE</scope>
    <source>
        <strain evidence="3">687</strain>
    </source>
</reference>
<feature type="chain" id="PRO_5038564825" description="Periplasmic heavy metal sensor" evidence="2">
    <location>
        <begin position="26"/>
        <end position="222"/>
    </location>
</feature>
<comment type="caution">
    <text evidence="3">The sequence shown here is derived from an EMBL/GenBank/DDBJ whole genome shotgun (WGS) entry which is preliminary data.</text>
</comment>
<evidence type="ECO:0000313" key="3">
    <source>
        <dbReference type="EMBL" id="MBU3827005.1"/>
    </source>
</evidence>
<protein>
    <recommendedName>
        <fullName evidence="5">Periplasmic heavy metal sensor</fullName>
    </recommendedName>
</protein>
<evidence type="ECO:0000313" key="4">
    <source>
        <dbReference type="Proteomes" id="UP000824150"/>
    </source>
</evidence>